<dbReference type="Pfam" id="PF00672">
    <property type="entry name" value="HAMP"/>
    <property type="match status" value="1"/>
</dbReference>
<dbReference type="PROSITE" id="PS50111">
    <property type="entry name" value="CHEMOTAXIS_TRANSDUC_2"/>
    <property type="match status" value="1"/>
</dbReference>
<organism evidence="10 11">
    <name type="scientific">Salinibacter ruber</name>
    <dbReference type="NCBI Taxonomy" id="146919"/>
    <lineage>
        <taxon>Bacteria</taxon>
        <taxon>Pseudomonadati</taxon>
        <taxon>Rhodothermota</taxon>
        <taxon>Rhodothermia</taxon>
        <taxon>Rhodothermales</taxon>
        <taxon>Salinibacteraceae</taxon>
        <taxon>Salinibacter</taxon>
    </lineage>
</organism>
<evidence type="ECO:0000256" key="1">
    <source>
        <dbReference type="ARBA" id="ARBA00004370"/>
    </source>
</evidence>
<dbReference type="SUPFAM" id="SSF158472">
    <property type="entry name" value="HAMP domain-like"/>
    <property type="match status" value="1"/>
</dbReference>
<dbReference type="GO" id="GO:0006935">
    <property type="term" value="P:chemotaxis"/>
    <property type="evidence" value="ECO:0007669"/>
    <property type="project" value="UniProtKB-ARBA"/>
</dbReference>
<feature type="region of interest" description="Disordered" evidence="6">
    <location>
        <begin position="699"/>
        <end position="728"/>
    </location>
</feature>
<dbReference type="RefSeq" id="WP_259084335.1">
    <property type="nucleotide sequence ID" value="NZ_JANTYZ010000029.1"/>
</dbReference>
<accession>A0A9X2U4X2</accession>
<evidence type="ECO:0000256" key="2">
    <source>
        <dbReference type="ARBA" id="ARBA00023224"/>
    </source>
</evidence>
<feature type="domain" description="Methyl-accepting transducer" evidence="8">
    <location>
        <begin position="478"/>
        <end position="720"/>
    </location>
</feature>
<evidence type="ECO:0000256" key="4">
    <source>
        <dbReference type="PROSITE-ProRule" id="PRU00284"/>
    </source>
</evidence>
<keyword evidence="7" id="KW-1133">Transmembrane helix</keyword>
<dbReference type="AlphaFoldDB" id="A0A9X2U4X2"/>
<dbReference type="InterPro" id="IPR033462">
    <property type="entry name" value="Cache_3-Cache_2"/>
</dbReference>
<reference evidence="10" key="1">
    <citation type="submission" date="2022-08" db="EMBL/GenBank/DDBJ databases">
        <title>Genomic Encyclopedia of Type Strains, Phase V (KMG-V): Genome sequencing to study the core and pangenomes of soil and plant-associated prokaryotes.</title>
        <authorList>
            <person name="Whitman W."/>
        </authorList>
    </citation>
    <scope>NUCLEOTIDE SEQUENCE</scope>
    <source>
        <strain evidence="10">SP2016B</strain>
    </source>
</reference>
<gene>
    <name evidence="10" type="ORF">GGP82_003571</name>
</gene>
<dbReference type="InterPro" id="IPR004089">
    <property type="entry name" value="MCPsignal_dom"/>
</dbReference>
<dbReference type="CDD" id="cd06225">
    <property type="entry name" value="HAMP"/>
    <property type="match status" value="1"/>
</dbReference>
<dbReference type="Gene3D" id="1.10.287.950">
    <property type="entry name" value="Methyl-accepting chemotaxis protein"/>
    <property type="match status" value="1"/>
</dbReference>
<feature type="region of interest" description="Disordered" evidence="6">
    <location>
        <begin position="751"/>
        <end position="787"/>
    </location>
</feature>
<keyword evidence="2 4" id="KW-0807">Transducer</keyword>
<evidence type="ECO:0000259" key="9">
    <source>
        <dbReference type="PROSITE" id="PS50885"/>
    </source>
</evidence>
<dbReference type="FunFam" id="1.10.287.950:FF:000001">
    <property type="entry name" value="Methyl-accepting chemotaxis sensory transducer"/>
    <property type="match status" value="1"/>
</dbReference>
<evidence type="ECO:0000256" key="5">
    <source>
        <dbReference type="SAM" id="Coils"/>
    </source>
</evidence>
<dbReference type="SMART" id="SM00283">
    <property type="entry name" value="MA"/>
    <property type="match status" value="1"/>
</dbReference>
<feature type="compositionally biased region" description="Basic and acidic residues" evidence="6">
    <location>
        <begin position="751"/>
        <end position="773"/>
    </location>
</feature>
<dbReference type="EMBL" id="JANTYZ010000029">
    <property type="protein sequence ID" value="MCS3866988.1"/>
    <property type="molecule type" value="Genomic_DNA"/>
</dbReference>
<keyword evidence="5" id="KW-0175">Coiled coil</keyword>
<feature type="region of interest" description="Disordered" evidence="6">
    <location>
        <begin position="482"/>
        <end position="504"/>
    </location>
</feature>
<feature type="transmembrane region" description="Helical" evidence="7">
    <location>
        <begin position="311"/>
        <end position="331"/>
    </location>
</feature>
<evidence type="ECO:0000259" key="8">
    <source>
        <dbReference type="PROSITE" id="PS50111"/>
    </source>
</evidence>
<comment type="caution">
    <text evidence="10">The sequence shown here is derived from an EMBL/GenBank/DDBJ whole genome shotgun (WGS) entry which is preliminary data.</text>
</comment>
<proteinExistence type="inferred from homology"/>
<dbReference type="Gene3D" id="6.10.340.10">
    <property type="match status" value="1"/>
</dbReference>
<dbReference type="PANTHER" id="PTHR32089">
    <property type="entry name" value="METHYL-ACCEPTING CHEMOTAXIS PROTEIN MCPB"/>
    <property type="match status" value="1"/>
</dbReference>
<feature type="compositionally biased region" description="Polar residues" evidence="6">
    <location>
        <begin position="482"/>
        <end position="496"/>
    </location>
</feature>
<dbReference type="SMART" id="SM00304">
    <property type="entry name" value="HAMP"/>
    <property type="match status" value="2"/>
</dbReference>
<keyword evidence="7" id="KW-0812">Transmembrane</keyword>
<dbReference type="Proteomes" id="UP001155034">
    <property type="component" value="Unassembled WGS sequence"/>
</dbReference>
<dbReference type="SUPFAM" id="SSF58104">
    <property type="entry name" value="Methyl-accepting chemotaxis protein (MCP) signaling domain"/>
    <property type="match status" value="1"/>
</dbReference>
<evidence type="ECO:0000256" key="7">
    <source>
        <dbReference type="SAM" id="Phobius"/>
    </source>
</evidence>
<feature type="domain" description="HAMP" evidence="9">
    <location>
        <begin position="333"/>
        <end position="385"/>
    </location>
</feature>
<dbReference type="PANTHER" id="PTHR32089:SF112">
    <property type="entry name" value="LYSOZYME-LIKE PROTEIN-RELATED"/>
    <property type="match status" value="1"/>
</dbReference>
<feature type="coiled-coil region" evidence="5">
    <location>
        <begin position="377"/>
        <end position="418"/>
    </location>
</feature>
<dbReference type="InterPro" id="IPR029151">
    <property type="entry name" value="Sensor-like_sf"/>
</dbReference>
<dbReference type="GO" id="GO:0016020">
    <property type="term" value="C:membrane"/>
    <property type="evidence" value="ECO:0007669"/>
    <property type="project" value="UniProtKB-SubCell"/>
</dbReference>
<name>A0A9X2U4X2_9BACT</name>
<evidence type="ECO:0000313" key="10">
    <source>
        <dbReference type="EMBL" id="MCS3866988.1"/>
    </source>
</evidence>
<evidence type="ECO:0000256" key="6">
    <source>
        <dbReference type="SAM" id="MobiDB-lite"/>
    </source>
</evidence>
<comment type="similarity">
    <text evidence="3">Belongs to the methyl-accepting chemotaxis (MCP) protein family.</text>
</comment>
<evidence type="ECO:0000313" key="11">
    <source>
        <dbReference type="Proteomes" id="UP001155034"/>
    </source>
</evidence>
<dbReference type="GO" id="GO:0007165">
    <property type="term" value="P:signal transduction"/>
    <property type="evidence" value="ECO:0007669"/>
    <property type="project" value="UniProtKB-KW"/>
</dbReference>
<sequence length="787" mass="84096">MKYLTALWSAATTRIAAKFMIPIILVVGLGVVAAGVVVSMRIGDDVRQAAQEKAKSSTARFTERMQAINRLRLQMVRSGIRALKDEAQQLGTPALRGRTSLEGKAVPDLQFGRVSQVGRYQLPDQVTEQLGGTATLFARDGDTFVRVSTNVTKDDGSRAVGTVLNPDGNAYAAITDGESYYGIVDILGDKYLTGYEPMQDAQGDVVGIWYVGYELSGMTSLQASVQETRILENGFLAVVDEEGEIMFNSKHISPSKLQSALANESGSSKNGSNKGKAWNVRRSTFEAWGFTIVAAYPDRDINAQLTGVRRMIFLFGSVVLVIIAGILYMAARRTVIGPIQELATAADAAADGDYSVHVERDTQDEVGRLAASFNTMVRQIQEAMTQMEEKSEAARKAAREAKDAKAKANEQRAYLSENIETMLEAMNRFADGDLTVQARLEDGDGDLSGQKAMMDRLFEEFNQAVRSIRRLLSDVKEAAEETASSAVQISTSSDQMAASAEEQSAQSEEVAAAVEELNQTIGENAKCVQSVADAASDGTRQAEKGQEVVSEATAKIKEIADDVQDTAETIGRLQDSSEQISTVVETIDEIAGQTNLLALNAAIEAARAGGDKAGSETGQGFAVVAEEVRELADETDQATSEISSIIGEVQSEIEEAVQAARRSSSNAEEGIDLSEKASETLGEIVSSIERVEQKADEIAAASEEQSTTSEEIAQSVQSISTAAQQSAVGVAQVSEAAGDLDDLTDRLREGVERFALEEQSRAGRDSRPADHGGDGSLSGTGHLEGKG</sequence>
<comment type="subcellular location">
    <subcellularLocation>
        <location evidence="1">Membrane</location>
    </subcellularLocation>
</comment>
<evidence type="ECO:0000256" key="3">
    <source>
        <dbReference type="ARBA" id="ARBA00029447"/>
    </source>
</evidence>
<dbReference type="Pfam" id="PF00015">
    <property type="entry name" value="MCPsignal"/>
    <property type="match status" value="1"/>
</dbReference>
<dbReference type="Pfam" id="PF17201">
    <property type="entry name" value="Cache_3-Cache_2"/>
    <property type="match status" value="1"/>
</dbReference>
<dbReference type="InterPro" id="IPR003660">
    <property type="entry name" value="HAMP_dom"/>
</dbReference>
<dbReference type="PROSITE" id="PS50885">
    <property type="entry name" value="HAMP"/>
    <property type="match status" value="1"/>
</dbReference>
<dbReference type="CDD" id="cd11386">
    <property type="entry name" value="MCP_signal"/>
    <property type="match status" value="1"/>
</dbReference>
<keyword evidence="7" id="KW-0472">Membrane</keyword>
<dbReference type="SUPFAM" id="SSF103190">
    <property type="entry name" value="Sensory domain-like"/>
    <property type="match status" value="1"/>
</dbReference>
<feature type="transmembrane region" description="Helical" evidence="7">
    <location>
        <begin position="20"/>
        <end position="38"/>
    </location>
</feature>
<protein>
    <submittedName>
        <fullName evidence="10">Methyl-accepting chemotaxis protein</fullName>
    </submittedName>
</protein>